<dbReference type="Pfam" id="PF09951">
    <property type="entry name" value="Imm33"/>
    <property type="match status" value="1"/>
</dbReference>
<name>A0A1I7MTF3_9HYPH</name>
<feature type="domain" description="DUF2314" evidence="2">
    <location>
        <begin position="6"/>
        <end position="80"/>
    </location>
</feature>
<organism evidence="3 4">
    <name type="scientific">Hyphomicrobium facile</name>
    <dbReference type="NCBI Taxonomy" id="51670"/>
    <lineage>
        <taxon>Bacteria</taxon>
        <taxon>Pseudomonadati</taxon>
        <taxon>Pseudomonadota</taxon>
        <taxon>Alphaproteobacteria</taxon>
        <taxon>Hyphomicrobiales</taxon>
        <taxon>Hyphomicrobiaceae</taxon>
        <taxon>Hyphomicrobium</taxon>
    </lineage>
</organism>
<accession>A0A1I7MTF3</accession>
<evidence type="ECO:0000313" key="3">
    <source>
        <dbReference type="EMBL" id="SFV25684.1"/>
    </source>
</evidence>
<dbReference type="PANTHER" id="PTHR38743:SF2">
    <property type="entry name" value="DUF2185 DOMAIN-CONTAINING PROTEIN"/>
    <property type="match status" value="1"/>
</dbReference>
<dbReference type="STRING" id="51670.SAMN04488557_0022"/>
<sequence length="194" mass="22180">MPSAARVAAISERDLVKAVIAARPRSEKFDAERMWIRVTHTTAEWLEGTLASTPLDMPLLAHGSRIKLPRTHVIDVIFDESNADLEPREPPPREYWDRCMVDQCVLDGELTVGYLYRETPNMGKPDDKFPDSGWRIRGDMRGATRETLDCRKHAYIALGKVLNNDDSWIHLIDEPYGASFEKNYTTGMFERISE</sequence>
<evidence type="ECO:0000313" key="4">
    <source>
        <dbReference type="Proteomes" id="UP000199423"/>
    </source>
</evidence>
<dbReference type="InterPro" id="IPR018756">
    <property type="entry name" value="DUF2314"/>
</dbReference>
<proteinExistence type="predicted"/>
<dbReference type="Proteomes" id="UP000199423">
    <property type="component" value="Unassembled WGS sequence"/>
</dbReference>
<dbReference type="EMBL" id="FPCH01000001">
    <property type="protein sequence ID" value="SFV25684.1"/>
    <property type="molecule type" value="Genomic_DNA"/>
</dbReference>
<reference evidence="4" key="1">
    <citation type="submission" date="2016-10" db="EMBL/GenBank/DDBJ databases">
        <authorList>
            <person name="Varghese N."/>
            <person name="Submissions S."/>
        </authorList>
    </citation>
    <scope>NUCLEOTIDE SEQUENCE [LARGE SCALE GENOMIC DNA]</scope>
    <source>
        <strain evidence="4">DSM 1565</strain>
    </source>
</reference>
<dbReference type="InterPro" id="IPR018689">
    <property type="entry name" value="Imm33_dom"/>
</dbReference>
<dbReference type="AlphaFoldDB" id="A0A1I7MTF3"/>
<keyword evidence="4" id="KW-1185">Reference proteome</keyword>
<evidence type="ECO:0000259" key="2">
    <source>
        <dbReference type="Pfam" id="PF10077"/>
    </source>
</evidence>
<feature type="domain" description="Immunity protein Imm33" evidence="1">
    <location>
        <begin position="99"/>
        <end position="191"/>
    </location>
</feature>
<evidence type="ECO:0008006" key="5">
    <source>
        <dbReference type="Google" id="ProtNLM"/>
    </source>
</evidence>
<evidence type="ECO:0000259" key="1">
    <source>
        <dbReference type="Pfam" id="PF09951"/>
    </source>
</evidence>
<protein>
    <recommendedName>
        <fullName evidence="5">DUF2185 domain-containing protein</fullName>
    </recommendedName>
</protein>
<dbReference type="Pfam" id="PF10077">
    <property type="entry name" value="DUF2314"/>
    <property type="match status" value="1"/>
</dbReference>
<dbReference type="PANTHER" id="PTHR38743">
    <property type="entry name" value="SIMILAR TO GLYOXYLASE I FAMILY PROTEIN"/>
    <property type="match status" value="1"/>
</dbReference>
<gene>
    <name evidence="3" type="ORF">SAMN04488557_0022</name>
</gene>